<dbReference type="InParanoid" id="A0A2P5HTN5"/>
<keyword evidence="4" id="KW-1185">Reference proteome</keyword>
<dbReference type="InterPro" id="IPR050300">
    <property type="entry name" value="GDXG_lipolytic_enzyme"/>
</dbReference>
<dbReference type="OrthoDB" id="408631at2759"/>
<dbReference type="Pfam" id="PF07859">
    <property type="entry name" value="Abhydrolase_3"/>
    <property type="match status" value="1"/>
</dbReference>
<dbReference type="GO" id="GO:0016787">
    <property type="term" value="F:hydrolase activity"/>
    <property type="evidence" value="ECO:0007669"/>
    <property type="project" value="UniProtKB-KW"/>
</dbReference>
<evidence type="ECO:0000313" key="3">
    <source>
        <dbReference type="EMBL" id="POS73627.1"/>
    </source>
</evidence>
<gene>
    <name evidence="3" type="ORF">DHEL01_v207981</name>
</gene>
<dbReference type="InterPro" id="IPR029058">
    <property type="entry name" value="AB_hydrolase_fold"/>
</dbReference>
<dbReference type="STRING" id="158607.A0A2P5HTN5"/>
<evidence type="ECO:0000259" key="2">
    <source>
        <dbReference type="Pfam" id="PF07859"/>
    </source>
</evidence>
<dbReference type="InterPro" id="IPR013094">
    <property type="entry name" value="AB_hydrolase_3"/>
</dbReference>
<comment type="caution">
    <text evidence="3">The sequence shown here is derived from an EMBL/GenBank/DDBJ whole genome shotgun (WGS) entry which is preliminary data.</text>
</comment>
<reference evidence="3" key="1">
    <citation type="submission" date="2017-09" db="EMBL/GenBank/DDBJ databases">
        <title>Polyketide synthases of a Diaporthe helianthi virulent isolate.</title>
        <authorList>
            <person name="Baroncelli R."/>
        </authorList>
    </citation>
    <scope>NUCLEOTIDE SEQUENCE [LARGE SCALE GENOMIC DNA]</scope>
    <source>
        <strain evidence="3">7/96</strain>
    </source>
</reference>
<evidence type="ECO:0000313" key="4">
    <source>
        <dbReference type="Proteomes" id="UP000094444"/>
    </source>
</evidence>
<dbReference type="EMBL" id="MAVT02000764">
    <property type="protein sequence ID" value="POS73627.1"/>
    <property type="molecule type" value="Genomic_DNA"/>
</dbReference>
<dbReference type="PANTHER" id="PTHR48081:SF8">
    <property type="entry name" value="ALPHA_BETA HYDROLASE FOLD-3 DOMAIN-CONTAINING PROTEIN-RELATED"/>
    <property type="match status" value="1"/>
</dbReference>
<protein>
    <recommendedName>
        <fullName evidence="2">Alpha/beta hydrolase fold-3 domain-containing protein</fullName>
    </recommendedName>
</protein>
<dbReference type="PANTHER" id="PTHR48081">
    <property type="entry name" value="AB HYDROLASE SUPERFAMILY PROTEIN C4A8.06C"/>
    <property type="match status" value="1"/>
</dbReference>
<sequence length="331" mass="36160">MASNIKAKNLDLDPEYRKWRNHLGENWQVPMFKTALEFRGFNDNFMPAIWSQYTSHSTGIQQTKHEVPTHDGSSFLLTRFATTSQIESSQPLPAWLYFHGGGMVAEGVPFFAPLIAKYVAESGVQVFGVEYRVAPEFPGPIPAKDGLDALKWIAANADKLKVDPTRLGLMGDSAGGGLAAAISLLARDTALEPPIARQILTCPMLDDRALFAVAFDSLLNSYATVPAEDLRLCWEAYVGEDKAGKPEADVSCYAAPSRAEDLSNLPPTYLDVGNLDLFRDECADFAARLAAADVDIEFHLFSGMPHGFEGAVAVPKTVHALKLRVEAMKQL</sequence>
<accession>A0A2P5HTN5</accession>
<organism evidence="3 4">
    <name type="scientific">Diaporthe helianthi</name>
    <dbReference type="NCBI Taxonomy" id="158607"/>
    <lineage>
        <taxon>Eukaryota</taxon>
        <taxon>Fungi</taxon>
        <taxon>Dikarya</taxon>
        <taxon>Ascomycota</taxon>
        <taxon>Pezizomycotina</taxon>
        <taxon>Sordariomycetes</taxon>
        <taxon>Sordariomycetidae</taxon>
        <taxon>Diaporthales</taxon>
        <taxon>Diaporthaceae</taxon>
        <taxon>Diaporthe</taxon>
    </lineage>
</organism>
<feature type="domain" description="Alpha/beta hydrolase fold-3" evidence="2">
    <location>
        <begin position="96"/>
        <end position="308"/>
    </location>
</feature>
<evidence type="ECO:0000256" key="1">
    <source>
        <dbReference type="ARBA" id="ARBA00022801"/>
    </source>
</evidence>
<dbReference type="AlphaFoldDB" id="A0A2P5HTN5"/>
<proteinExistence type="predicted"/>
<dbReference type="Proteomes" id="UP000094444">
    <property type="component" value="Unassembled WGS sequence"/>
</dbReference>
<keyword evidence="1" id="KW-0378">Hydrolase</keyword>
<name>A0A2P5HTN5_DIAHE</name>
<dbReference type="Gene3D" id="3.40.50.1820">
    <property type="entry name" value="alpha/beta hydrolase"/>
    <property type="match status" value="1"/>
</dbReference>
<dbReference type="SUPFAM" id="SSF53474">
    <property type="entry name" value="alpha/beta-Hydrolases"/>
    <property type="match status" value="1"/>
</dbReference>